<dbReference type="Proteomes" id="UP001215231">
    <property type="component" value="Chromosome"/>
</dbReference>
<protein>
    <submittedName>
        <fullName evidence="2">GNAT family N-acetyltransferase</fullName>
    </submittedName>
</protein>
<dbReference type="PROSITE" id="PS51186">
    <property type="entry name" value="GNAT"/>
    <property type="match status" value="1"/>
</dbReference>
<dbReference type="EMBL" id="CP059693">
    <property type="protein sequence ID" value="WDE13353.1"/>
    <property type="molecule type" value="Genomic_DNA"/>
</dbReference>
<evidence type="ECO:0000259" key="1">
    <source>
        <dbReference type="PROSITE" id="PS51186"/>
    </source>
</evidence>
<feature type="domain" description="N-acetyltransferase" evidence="1">
    <location>
        <begin position="2"/>
        <end position="146"/>
    </location>
</feature>
<evidence type="ECO:0000313" key="3">
    <source>
        <dbReference type="Proteomes" id="UP001215231"/>
    </source>
</evidence>
<name>A0ABY7VIJ9_9GAMM</name>
<accession>A0ABY7VIJ9</accession>
<keyword evidence="3" id="KW-1185">Reference proteome</keyword>
<dbReference type="Gene3D" id="3.40.630.30">
    <property type="match status" value="1"/>
</dbReference>
<gene>
    <name evidence="2" type="ORF">H3N35_07905</name>
</gene>
<dbReference type="Pfam" id="PF00583">
    <property type="entry name" value="Acetyltransf_1"/>
    <property type="match status" value="1"/>
</dbReference>
<dbReference type="SUPFAM" id="SSF55729">
    <property type="entry name" value="Acyl-CoA N-acyltransferases (Nat)"/>
    <property type="match status" value="1"/>
</dbReference>
<evidence type="ECO:0000313" key="2">
    <source>
        <dbReference type="EMBL" id="WDE13353.1"/>
    </source>
</evidence>
<reference evidence="2 3" key="1">
    <citation type="journal article" date="2022" name="Mar. Drugs">
        <title>Bioassay-Guided Fractionation Leads to the Detection of Cholic Acid Generated by the Rare Thalassomonas sp.</title>
        <authorList>
            <person name="Pheiffer F."/>
            <person name="Schneider Y.K."/>
            <person name="Hansen E.H."/>
            <person name="Andersen J.H."/>
            <person name="Isaksson J."/>
            <person name="Busche T."/>
            <person name="R C."/>
            <person name="Kalinowski J."/>
            <person name="Zyl L.V."/>
            <person name="Trindade M."/>
        </authorList>
    </citation>
    <scope>NUCLEOTIDE SEQUENCE [LARGE SCALE GENOMIC DNA]</scope>
    <source>
        <strain evidence="2 3">A5K-61T</strain>
    </source>
</reference>
<dbReference type="InterPro" id="IPR000182">
    <property type="entry name" value="GNAT_dom"/>
</dbReference>
<dbReference type="CDD" id="cd04301">
    <property type="entry name" value="NAT_SF"/>
    <property type="match status" value="1"/>
</dbReference>
<organism evidence="2 3">
    <name type="scientific">Thalassomonas haliotis</name>
    <dbReference type="NCBI Taxonomy" id="485448"/>
    <lineage>
        <taxon>Bacteria</taxon>
        <taxon>Pseudomonadati</taxon>
        <taxon>Pseudomonadota</taxon>
        <taxon>Gammaproteobacteria</taxon>
        <taxon>Alteromonadales</taxon>
        <taxon>Colwelliaceae</taxon>
        <taxon>Thalassomonas</taxon>
    </lineage>
</organism>
<proteinExistence type="predicted"/>
<sequence>MLTIRQGSFEEAIAIKANIPEMHEVEPVSQLLERIGSSPYLLLIAEVDGELAGFKLGYETSKAEVCFYSWQGGVLPAYRSQGIAKELLLAQESRVAELGYKKITVKSMNRFAHMMKMLLSNGYQISGYQQKTGPEDAKISFFKRLGNRRL</sequence>
<dbReference type="RefSeq" id="WP_274053707.1">
    <property type="nucleotide sequence ID" value="NZ_CP059693.1"/>
</dbReference>
<dbReference type="InterPro" id="IPR016181">
    <property type="entry name" value="Acyl_CoA_acyltransferase"/>
</dbReference>